<feature type="region of interest" description="Disordered" evidence="1">
    <location>
        <begin position="201"/>
        <end position="250"/>
    </location>
</feature>
<gene>
    <name evidence="3" type="primary">LOC104603202</name>
</gene>
<dbReference type="AlphaFoldDB" id="A0A1U8AER1"/>
<accession>A0A1U8AER1</accession>
<feature type="compositionally biased region" description="Polar residues" evidence="1">
    <location>
        <begin position="232"/>
        <end position="250"/>
    </location>
</feature>
<sequence length="250" mass="27702">MAMQPNKPFVFPPFYLKSMQLLLNLYPKGWKIDEERMSAVSPQLQVNERAEILKQSQSQIFRVGLLQNRDALNKLMVFYTNPNSGNLQYAEVIDLATGDKNSTKGQKAPKDELLLFNLLDIKLNWPSELQKIESSLTGKEPRQAKDFLDLDEVDLDKLYSAAKNETAASRSEEQLLVNKIESTEGQEFIGQGSLDLIESVEPSSMPVGSGISEDDTGYPFSGASGHRKGSLHANSVQLEDSISDGCGQSN</sequence>
<evidence type="ECO:0000313" key="3">
    <source>
        <dbReference type="RefSeq" id="XP_010265479.1"/>
    </source>
</evidence>
<dbReference type="GeneID" id="104603202"/>
<name>A0A1U8AER1_NELNU</name>
<dbReference type="RefSeq" id="XP_010265479.1">
    <property type="nucleotide sequence ID" value="XM_010267177.2"/>
</dbReference>
<dbReference type="Proteomes" id="UP000189703">
    <property type="component" value="Unplaced"/>
</dbReference>
<dbReference type="PANTHER" id="PTHR36308:SF1">
    <property type="entry name" value="DENTIN SIALOPHOSPHOPROTEIN-RELATED"/>
    <property type="match status" value="1"/>
</dbReference>
<keyword evidence="2" id="KW-1185">Reference proteome</keyword>
<dbReference type="OrthoDB" id="1904894at2759"/>
<organism evidence="2 3">
    <name type="scientific">Nelumbo nucifera</name>
    <name type="common">Sacred lotus</name>
    <dbReference type="NCBI Taxonomy" id="4432"/>
    <lineage>
        <taxon>Eukaryota</taxon>
        <taxon>Viridiplantae</taxon>
        <taxon>Streptophyta</taxon>
        <taxon>Embryophyta</taxon>
        <taxon>Tracheophyta</taxon>
        <taxon>Spermatophyta</taxon>
        <taxon>Magnoliopsida</taxon>
        <taxon>Proteales</taxon>
        <taxon>Nelumbonaceae</taxon>
        <taxon>Nelumbo</taxon>
    </lineage>
</organism>
<proteinExistence type="predicted"/>
<evidence type="ECO:0000313" key="2">
    <source>
        <dbReference type="Proteomes" id="UP000189703"/>
    </source>
</evidence>
<evidence type="ECO:0000256" key="1">
    <source>
        <dbReference type="SAM" id="MobiDB-lite"/>
    </source>
</evidence>
<dbReference type="PANTHER" id="PTHR36308">
    <property type="entry name" value="DENTIN SIALOPHOSPHOPROTEIN-RELATED"/>
    <property type="match status" value="1"/>
</dbReference>
<reference evidence="3" key="1">
    <citation type="submission" date="2025-08" db="UniProtKB">
        <authorList>
            <consortium name="RefSeq"/>
        </authorList>
    </citation>
    <scope>IDENTIFICATION</scope>
</reference>
<protein>
    <submittedName>
        <fullName evidence="3">Uncharacterized protein LOC104603202 isoform X2</fullName>
    </submittedName>
</protein>